<dbReference type="EMBL" id="JAHEPS010000005">
    <property type="protein sequence ID" value="MBT1445543.1"/>
    <property type="molecule type" value="Genomic_DNA"/>
</dbReference>
<evidence type="ECO:0000256" key="5">
    <source>
        <dbReference type="HAMAP-Rule" id="MF_01206"/>
    </source>
</evidence>
<feature type="domain" description="Oxidoreductase molybdopterin-binding" evidence="6">
    <location>
        <begin position="125"/>
        <end position="282"/>
    </location>
</feature>
<comment type="caution">
    <text evidence="7">The sequence shown here is derived from an EMBL/GenBank/DDBJ whole genome shotgun (WGS) entry which is preliminary data.</text>
</comment>
<comment type="PTM">
    <text evidence="5">Predicted to be exported by the Tat system. The position of the signal peptide cleavage has not been experimentally proven.</text>
</comment>
<evidence type="ECO:0000256" key="2">
    <source>
        <dbReference type="ARBA" id="ARBA00022723"/>
    </source>
</evidence>
<comment type="function">
    <text evidence="5">Part of the MsrPQ system that repairs oxidized periplasmic proteins containing methionine sulfoxide residues (Met-O), using respiratory chain electrons. Thus protects these proteins from oxidative-stress damage caused by reactive species of oxygen and chlorine generated by the host defense mechanisms. MsrPQ is essential for the maintenance of envelope integrity under bleach stress, rescuing a wide series of structurally unrelated periplasmic proteins from methionine oxidation. The catalytic subunit MsrP is non-stereospecific, being able to reduce both (R-) and (S-) diastereoisomers of methionine sulfoxide.</text>
</comment>
<dbReference type="PANTHER" id="PTHR43032">
    <property type="entry name" value="PROTEIN-METHIONINE-SULFOXIDE REDUCTASE"/>
    <property type="match status" value="1"/>
</dbReference>
<dbReference type="Gene3D" id="3.90.420.10">
    <property type="entry name" value="Oxidoreductase, molybdopterin-binding domain"/>
    <property type="match status" value="1"/>
</dbReference>
<dbReference type="Pfam" id="PF00174">
    <property type="entry name" value="Oxidored_molyb"/>
    <property type="match status" value="1"/>
</dbReference>
<dbReference type="InterPro" id="IPR006311">
    <property type="entry name" value="TAT_signal"/>
</dbReference>
<dbReference type="SUPFAM" id="SSF56524">
    <property type="entry name" value="Oxidoreductase molybdopterin-binding domain"/>
    <property type="match status" value="1"/>
</dbReference>
<evidence type="ECO:0000259" key="6">
    <source>
        <dbReference type="Pfam" id="PF00174"/>
    </source>
</evidence>
<feature type="binding site" evidence="5">
    <location>
        <position position="161"/>
    </location>
    <ligand>
        <name>Mo-molybdopterin</name>
        <dbReference type="ChEBI" id="CHEBI:71302"/>
    </ligand>
    <ligandPart>
        <name>Mo</name>
        <dbReference type="ChEBI" id="CHEBI:28685"/>
    </ligandPart>
</feature>
<dbReference type="InterPro" id="IPR022867">
    <property type="entry name" value="MsrP"/>
</dbReference>
<keyword evidence="2 5" id="KW-0479">Metal-binding</keyword>
<protein>
    <recommendedName>
        <fullName evidence="5">Protein-methionine-sulfoxide reductase catalytic subunit MsrP</fullName>
        <ecNumber evidence="5">1.8.5.-</ecNumber>
    </recommendedName>
</protein>
<dbReference type="InterPro" id="IPR000572">
    <property type="entry name" value="OxRdtase_Mopterin-bd_dom"/>
</dbReference>
<feature type="binding site" evidence="5">
    <location>
        <begin position="264"/>
        <end position="266"/>
    </location>
    <ligand>
        <name>Mo-molybdopterin</name>
        <dbReference type="ChEBI" id="CHEBI:71302"/>
    </ligand>
</feature>
<dbReference type="RefSeq" id="WP_214507740.1">
    <property type="nucleotide sequence ID" value="NZ_JAHEPS010000005.1"/>
</dbReference>
<evidence type="ECO:0000313" key="8">
    <source>
        <dbReference type="Proteomes" id="UP001195903"/>
    </source>
</evidence>
<dbReference type="GO" id="GO:0016491">
    <property type="term" value="F:oxidoreductase activity"/>
    <property type="evidence" value="ECO:0007669"/>
    <property type="project" value="UniProtKB-KW"/>
</dbReference>
<evidence type="ECO:0000256" key="1">
    <source>
        <dbReference type="ARBA" id="ARBA00022505"/>
    </source>
</evidence>
<feature type="binding site" evidence="5">
    <location>
        <position position="248"/>
    </location>
    <ligand>
        <name>Mo-molybdopterin</name>
        <dbReference type="ChEBI" id="CHEBI:71302"/>
    </ligand>
</feature>
<comment type="catalytic activity">
    <reaction evidence="5">
        <text>L-methionyl-[protein] + a quinone + H2O = L-methionyl-(R)-S-oxide-[protein] + a quinol</text>
        <dbReference type="Rhea" id="RHEA:51296"/>
        <dbReference type="Rhea" id="RHEA-COMP:12313"/>
        <dbReference type="Rhea" id="RHEA-COMP:12314"/>
        <dbReference type="ChEBI" id="CHEBI:15377"/>
        <dbReference type="ChEBI" id="CHEBI:16044"/>
        <dbReference type="ChEBI" id="CHEBI:24646"/>
        <dbReference type="ChEBI" id="CHEBI:45764"/>
        <dbReference type="ChEBI" id="CHEBI:132124"/>
    </reaction>
</comment>
<dbReference type="NCBIfam" id="NF003767">
    <property type="entry name" value="PRK05363.1"/>
    <property type="match status" value="1"/>
</dbReference>
<dbReference type="Proteomes" id="UP001195903">
    <property type="component" value="Unassembled WGS sequence"/>
</dbReference>
<comment type="catalytic activity">
    <reaction evidence="5">
        <text>L-methionyl-[protein] + a quinone + H2O = L-methionyl-(S)-S-oxide-[protein] + a quinol</text>
        <dbReference type="Rhea" id="RHEA:51292"/>
        <dbReference type="Rhea" id="RHEA-COMP:12313"/>
        <dbReference type="Rhea" id="RHEA-COMP:12315"/>
        <dbReference type="ChEBI" id="CHEBI:15377"/>
        <dbReference type="ChEBI" id="CHEBI:16044"/>
        <dbReference type="ChEBI" id="CHEBI:24646"/>
        <dbReference type="ChEBI" id="CHEBI:44120"/>
        <dbReference type="ChEBI" id="CHEBI:132124"/>
    </reaction>
</comment>
<dbReference type="InterPro" id="IPR036374">
    <property type="entry name" value="OxRdtase_Mopterin-bd_sf"/>
</dbReference>
<sequence>MKRSDFVTRRVTKPSWAISEAEVTPEAVFRERRAIVKALGLGALGAGLTGAGFSGTAQAGLFDAFSEKKPPAFIPQALQFGRPERFQDLSEPLTGEDKVTTHNNFYEFGTDKTSPAENAQGLITNPWMLKVDGLVDTPLTLDHDDLLKMFALEERIYRLRCVEAWSMVIPWVGFPLAALLAKAGVKSSATHVAFETLYDPNQMPGQKNRFIGGGVDYPYVEGLTVAEAMNELSLLSVGLYGKTLPPQNGAPIRLVVPWKYGFKSIKSVVRISLVNKEPPTSWNKLAPDEYGFYANVNPAVDHPRWSQASERRIGPGGLFSASRIPTRLFNGYEAEVAHLYKGLDLKRFY</sequence>
<keyword evidence="1 5" id="KW-0500">Molybdenum</keyword>
<proteinExistence type="inferred from homology"/>
<feature type="binding site" evidence="5">
    <location>
        <begin position="106"/>
        <end position="107"/>
    </location>
    <ligand>
        <name>Mo-molybdopterin</name>
        <dbReference type="ChEBI" id="CHEBI:71302"/>
    </ligand>
</feature>
<feature type="binding site" evidence="5">
    <location>
        <position position="196"/>
    </location>
    <ligand>
        <name>Mo-molybdopterin</name>
        <dbReference type="ChEBI" id="CHEBI:71302"/>
    </ligand>
</feature>
<dbReference type="PROSITE" id="PS51318">
    <property type="entry name" value="TAT"/>
    <property type="match status" value="1"/>
</dbReference>
<accession>A0ABS5V936</accession>
<keyword evidence="3 5" id="KW-0732">Signal</keyword>
<comment type="cofactor">
    <cofactor evidence="5">
        <name>Mo-molybdopterin</name>
        <dbReference type="ChEBI" id="CHEBI:71302"/>
    </cofactor>
    <text evidence="5">Binds 1 Mo-molybdopterin (Mo-MPT) cofactor per subunit.</text>
</comment>
<evidence type="ECO:0000256" key="3">
    <source>
        <dbReference type="ARBA" id="ARBA00022729"/>
    </source>
</evidence>
<gene>
    <name evidence="5 7" type="primary">msrP</name>
    <name evidence="7" type="ORF">KJI95_13555</name>
</gene>
<feature type="binding site" evidence="5">
    <location>
        <position position="253"/>
    </location>
    <ligand>
        <name>Mo-molybdopterin</name>
        <dbReference type="ChEBI" id="CHEBI:71302"/>
    </ligand>
</feature>
<dbReference type="EC" id="1.8.5.-" evidence="5"/>
<organism evidence="7 8">
    <name type="scientific">Shewanella jiangmenensis</name>
    <dbReference type="NCBI Taxonomy" id="2837387"/>
    <lineage>
        <taxon>Bacteria</taxon>
        <taxon>Pseudomonadati</taxon>
        <taxon>Pseudomonadota</taxon>
        <taxon>Gammaproteobacteria</taxon>
        <taxon>Alteromonadales</taxon>
        <taxon>Shewanellaceae</taxon>
        <taxon>Shewanella</taxon>
    </lineage>
</organism>
<comment type="subunit">
    <text evidence="5">Heterodimer of a catalytic subunit (MsrP) and a heme-binding subunit (MsrQ).</text>
</comment>
<dbReference type="PANTHER" id="PTHR43032:SF3">
    <property type="entry name" value="PROTEIN-METHIONINE-SULFOXIDE REDUCTASE CATALYTIC SUBUNIT MSRP"/>
    <property type="match status" value="1"/>
</dbReference>
<feature type="binding site" evidence="5">
    <location>
        <position position="103"/>
    </location>
    <ligand>
        <name>Mo-molybdopterin</name>
        <dbReference type="ChEBI" id="CHEBI:71302"/>
    </ligand>
</feature>
<dbReference type="HAMAP" id="MF_01206">
    <property type="entry name" value="MsrP"/>
    <property type="match status" value="1"/>
</dbReference>
<keyword evidence="8" id="KW-1185">Reference proteome</keyword>
<evidence type="ECO:0000256" key="4">
    <source>
        <dbReference type="ARBA" id="ARBA00023002"/>
    </source>
</evidence>
<evidence type="ECO:0000313" key="7">
    <source>
        <dbReference type="EMBL" id="MBT1445543.1"/>
    </source>
</evidence>
<name>A0ABS5V936_9GAMM</name>
<keyword evidence="4 5" id="KW-0560">Oxidoreductase</keyword>
<comment type="similarity">
    <text evidence="5">Belongs to the MsrP family.</text>
</comment>
<reference evidence="7 8" key="1">
    <citation type="submission" date="2021-05" db="EMBL/GenBank/DDBJ databases">
        <title>Shewanella sp. JM162201.</title>
        <authorList>
            <person name="Xu S."/>
            <person name="Li A."/>
        </authorList>
    </citation>
    <scope>NUCLEOTIDE SEQUENCE [LARGE SCALE GENOMIC DNA]</scope>
    <source>
        <strain evidence="7 8">JM162201</strain>
    </source>
</reference>